<dbReference type="PROSITE" id="PS50883">
    <property type="entry name" value="EAL"/>
    <property type="match status" value="1"/>
</dbReference>
<keyword evidence="4" id="KW-1185">Reference proteome</keyword>
<dbReference type="InterPro" id="IPR000595">
    <property type="entry name" value="cNMP-bd_dom"/>
</dbReference>
<dbReference type="SUPFAM" id="SSF141868">
    <property type="entry name" value="EAL domain-like"/>
    <property type="match status" value="1"/>
</dbReference>
<gene>
    <name evidence="3" type="ORF">CVT23_21730</name>
</gene>
<protein>
    <recommendedName>
        <fullName evidence="5">Cyclic nucleotide-binding protein</fullName>
    </recommendedName>
</protein>
<accession>A0A2M9FVN9</accession>
<dbReference type="SMART" id="SM00100">
    <property type="entry name" value="cNMP"/>
    <property type="match status" value="1"/>
</dbReference>
<dbReference type="Gene3D" id="3.20.20.450">
    <property type="entry name" value="EAL domain"/>
    <property type="match status" value="1"/>
</dbReference>
<name>A0A2M9FVN9_9PROT</name>
<dbReference type="SUPFAM" id="SSF51206">
    <property type="entry name" value="cAMP-binding domain-like"/>
    <property type="match status" value="1"/>
</dbReference>
<dbReference type="CDD" id="cd00038">
    <property type="entry name" value="CAP_ED"/>
    <property type="match status" value="1"/>
</dbReference>
<dbReference type="InterPro" id="IPR014710">
    <property type="entry name" value="RmlC-like_jellyroll"/>
</dbReference>
<feature type="domain" description="Cyclic nucleotide-binding" evidence="1">
    <location>
        <begin position="1"/>
        <end position="99"/>
    </location>
</feature>
<dbReference type="Proteomes" id="UP000229498">
    <property type="component" value="Unassembled WGS sequence"/>
</dbReference>
<dbReference type="PROSITE" id="PS50042">
    <property type="entry name" value="CNMP_BINDING_3"/>
    <property type="match status" value="1"/>
</dbReference>
<evidence type="ECO:0000313" key="4">
    <source>
        <dbReference type="Proteomes" id="UP000229498"/>
    </source>
</evidence>
<dbReference type="Pfam" id="PF00563">
    <property type="entry name" value="EAL"/>
    <property type="match status" value="1"/>
</dbReference>
<comment type="caution">
    <text evidence="3">The sequence shown here is derived from an EMBL/GenBank/DDBJ whole genome shotgun (WGS) entry which is preliminary data.</text>
</comment>
<proteinExistence type="predicted"/>
<evidence type="ECO:0000259" key="1">
    <source>
        <dbReference type="PROSITE" id="PS50042"/>
    </source>
</evidence>
<organism evidence="3 4">
    <name type="scientific">Minwuia thermotolerans</name>
    <dbReference type="NCBI Taxonomy" id="2056226"/>
    <lineage>
        <taxon>Bacteria</taxon>
        <taxon>Pseudomonadati</taxon>
        <taxon>Pseudomonadota</taxon>
        <taxon>Alphaproteobacteria</taxon>
        <taxon>Minwuiales</taxon>
        <taxon>Minwuiaceae</taxon>
        <taxon>Minwuia</taxon>
    </lineage>
</organism>
<dbReference type="CDD" id="cd01948">
    <property type="entry name" value="EAL"/>
    <property type="match status" value="1"/>
</dbReference>
<dbReference type="GO" id="GO:0071111">
    <property type="term" value="F:cyclic-guanylate-specific phosphodiesterase activity"/>
    <property type="evidence" value="ECO:0007669"/>
    <property type="project" value="InterPro"/>
</dbReference>
<dbReference type="Gene3D" id="2.60.120.10">
    <property type="entry name" value="Jelly Rolls"/>
    <property type="match status" value="1"/>
</dbReference>
<dbReference type="InterPro" id="IPR001633">
    <property type="entry name" value="EAL_dom"/>
</dbReference>
<dbReference type="InterPro" id="IPR018490">
    <property type="entry name" value="cNMP-bd_dom_sf"/>
</dbReference>
<evidence type="ECO:0000259" key="2">
    <source>
        <dbReference type="PROSITE" id="PS50883"/>
    </source>
</evidence>
<dbReference type="SMART" id="SM00052">
    <property type="entry name" value="EAL"/>
    <property type="match status" value="1"/>
</dbReference>
<dbReference type="PRINTS" id="PR00103">
    <property type="entry name" value="CAMPKINASE"/>
</dbReference>
<feature type="domain" description="EAL" evidence="2">
    <location>
        <begin position="134"/>
        <end position="394"/>
    </location>
</feature>
<reference evidence="3 4" key="1">
    <citation type="submission" date="2017-11" db="EMBL/GenBank/DDBJ databases">
        <title>Draft genome sequence of Rhizobiales bacterium SY3-13.</title>
        <authorList>
            <person name="Sun C."/>
        </authorList>
    </citation>
    <scope>NUCLEOTIDE SEQUENCE [LARGE SCALE GENOMIC DNA]</scope>
    <source>
        <strain evidence="3 4">SY3-13</strain>
    </source>
</reference>
<dbReference type="InterPro" id="IPR035919">
    <property type="entry name" value="EAL_sf"/>
</dbReference>
<dbReference type="PANTHER" id="PTHR33121">
    <property type="entry name" value="CYCLIC DI-GMP PHOSPHODIESTERASE PDEF"/>
    <property type="match status" value="1"/>
</dbReference>
<dbReference type="InterPro" id="IPR050706">
    <property type="entry name" value="Cyclic-di-GMP_PDE-like"/>
</dbReference>
<dbReference type="Pfam" id="PF00027">
    <property type="entry name" value="cNMP_binding"/>
    <property type="match status" value="1"/>
</dbReference>
<dbReference type="PROSITE" id="PS00889">
    <property type="entry name" value="CNMP_BINDING_2"/>
    <property type="match status" value="1"/>
</dbReference>
<dbReference type="AlphaFoldDB" id="A0A2M9FVN9"/>
<evidence type="ECO:0008006" key="5">
    <source>
        <dbReference type="Google" id="ProtNLM"/>
    </source>
</evidence>
<sequence>MAANQVIFREGEAGDDAYILESGRIEISMGEGDAQRVIAVLEPGEIFGEMALIANAPRSATATTIEPCTLLVLRRNRLMKPIETADPIMRLTIQMMVERLNDASRWKAGQPLISQGSEAQRRAFAEVRELALRRVRTERELRRAIEKDELALHYQPIVGIADGSLAGYEALMRWNHPEQGFVPPARFIPLAEESGMVVQMGRWALERGLQEHAAIAAVYRTVHPGQPPPFISINVSAAQLHDLSEIDRFAGIIEAAGVEPDQIKLEITESLMADDPEHAAEALGRLKDLGVTLAIDDFGTGYSSLSYLHRFPLDTLKIDRSFVSRMDHDMASRLLVRAIVDLAADLGLQTVAEGVETEAEYAELAELGCDFGQGYLMARPCSASDLRGMLAQSGPDWRGWNAAQAAPA</sequence>
<dbReference type="InterPro" id="IPR018488">
    <property type="entry name" value="cNMP-bd_CS"/>
</dbReference>
<evidence type="ECO:0000313" key="3">
    <source>
        <dbReference type="EMBL" id="PJK27536.1"/>
    </source>
</evidence>
<dbReference type="PANTHER" id="PTHR33121:SF70">
    <property type="entry name" value="SIGNALING PROTEIN YKOW"/>
    <property type="match status" value="1"/>
</dbReference>
<dbReference type="EMBL" id="PHIG01000063">
    <property type="protein sequence ID" value="PJK27536.1"/>
    <property type="molecule type" value="Genomic_DNA"/>
</dbReference>